<feature type="compositionally biased region" description="Polar residues" evidence="1">
    <location>
        <begin position="693"/>
        <end position="702"/>
    </location>
</feature>
<dbReference type="Proteomes" id="UP000315496">
    <property type="component" value="Chromosome 2"/>
</dbReference>
<accession>A0A4Z1SRX5</accession>
<protein>
    <submittedName>
        <fullName evidence="2">Uncharacterized protein</fullName>
    </submittedName>
</protein>
<dbReference type="VEuPathDB" id="GiardiaDB:GMRT_11897"/>
<organism evidence="2 3">
    <name type="scientific">Giardia muris</name>
    <dbReference type="NCBI Taxonomy" id="5742"/>
    <lineage>
        <taxon>Eukaryota</taxon>
        <taxon>Metamonada</taxon>
        <taxon>Diplomonadida</taxon>
        <taxon>Hexamitidae</taxon>
        <taxon>Giardiinae</taxon>
        <taxon>Giardia</taxon>
    </lineage>
</organism>
<evidence type="ECO:0000313" key="3">
    <source>
        <dbReference type="Proteomes" id="UP000315496"/>
    </source>
</evidence>
<feature type="compositionally biased region" description="Low complexity" evidence="1">
    <location>
        <begin position="174"/>
        <end position="190"/>
    </location>
</feature>
<evidence type="ECO:0000256" key="1">
    <source>
        <dbReference type="SAM" id="MobiDB-lite"/>
    </source>
</evidence>
<feature type="region of interest" description="Disordered" evidence="1">
    <location>
        <begin position="166"/>
        <end position="213"/>
    </location>
</feature>
<name>A0A4Z1SRX5_GIAMU</name>
<feature type="region of interest" description="Disordered" evidence="1">
    <location>
        <begin position="689"/>
        <end position="709"/>
    </location>
</feature>
<reference evidence="2 3" key="1">
    <citation type="submission" date="2019-05" db="EMBL/GenBank/DDBJ databases">
        <title>The compact genome of Giardia muris reveals important steps in the evolution of intestinal protozoan parasites.</title>
        <authorList>
            <person name="Xu F."/>
            <person name="Jimenez-Gonzalez A."/>
            <person name="Einarsson E."/>
            <person name="Astvaldsson A."/>
            <person name="Peirasmaki D."/>
            <person name="Eckmann L."/>
            <person name="Andersson J.O."/>
            <person name="Svard S.G."/>
            <person name="Jerlstrom-Hultqvist J."/>
        </authorList>
    </citation>
    <scope>NUCLEOTIDE SEQUENCE [LARGE SCALE GENOMIC DNA]</scope>
    <source>
        <strain evidence="2 3">Roberts-Thomson</strain>
    </source>
</reference>
<gene>
    <name evidence="2" type="ORF">GMRT_11897</name>
</gene>
<dbReference type="EMBL" id="VDLU01000002">
    <property type="protein sequence ID" value="TNJ28510.1"/>
    <property type="molecule type" value="Genomic_DNA"/>
</dbReference>
<sequence length="724" mass="79211">MPGAPSTPLSLYSEQERCSGAKIFRHIIREQTGGEPGANSSLSECKDDIELRALPPKAMVDFLWSSTLGKAQLSNIWDRTVGKHKQNFRLQDFLHLLRLLALAQNGVDLDDMRIGQSDFPYTADVSFYGLDYTPVDSQVVSKNVSFEEPCESDPAEMISSPMKFVTDEGNSSCPTSTTHETTTHEVPSTTRASESITGGLQIVGPSGLSDMGIHSKISDETIEEESSLEKVVVPTATIEAREPRALSTVSVMTAPTPAMSLNHPDQQGRDTAISMVNGVVGKMKEMLSIIAAYTDSAGGSADSRIHSLIAEIKEQIVNAGGKLSKLIDAGQGSMTQSLEICNKGLEMISRAGDYLEERVQKLTSVMDTFIDEGRKISCLLHGRDEHSHDPASTIAGFRDHYPLNFMPQKSFSVPDLDIPNDDLGGTTTPSPVTISVHTKEDQLMERILDFRQVLDTIVGEYQRLLASQDSLLKVLSPQATNYRSFTEELNSLRADFQQHQDQVTSRTAELNGMLAEYRTLFGEVFKQMYSASFFRSQMVSHTIALANDVLNELYSRNDSIMSTFAEAVHKGVAEHAARHQTDASVIRLQQQPDLTTNKLLDQIRGIVREELHRMKADIVADIRQALVLPTPLHNSPAKVPLGSSVLAGLSTVNGTSYPASEDGRLTPTVTNSTVMEAFAANIYQPSHGEAPSLVSSGHSQLPSERRPSNAEGLMKLWECSAVEK</sequence>
<comment type="caution">
    <text evidence="2">The sequence shown here is derived from an EMBL/GenBank/DDBJ whole genome shotgun (WGS) entry which is preliminary data.</text>
</comment>
<evidence type="ECO:0000313" key="2">
    <source>
        <dbReference type="EMBL" id="TNJ28510.1"/>
    </source>
</evidence>
<keyword evidence="3" id="KW-1185">Reference proteome</keyword>
<proteinExistence type="predicted"/>
<dbReference type="AlphaFoldDB" id="A0A4Z1SRX5"/>